<feature type="transmembrane region" description="Helical" evidence="7">
    <location>
        <begin position="196"/>
        <end position="216"/>
    </location>
</feature>
<feature type="transmembrane region" description="Helical" evidence="7">
    <location>
        <begin position="98"/>
        <end position="121"/>
    </location>
</feature>
<proteinExistence type="predicted"/>
<feature type="transmembrane region" description="Helical" evidence="7">
    <location>
        <begin position="351"/>
        <end position="373"/>
    </location>
</feature>
<protein>
    <submittedName>
        <fullName evidence="8">Amino-acid permease</fullName>
    </submittedName>
</protein>
<dbReference type="InterPro" id="IPR002293">
    <property type="entry name" value="AA/rel_permease1"/>
</dbReference>
<dbReference type="EMBL" id="CAVMBE010000011">
    <property type="protein sequence ID" value="CAK3901051.1"/>
    <property type="molecule type" value="Genomic_DNA"/>
</dbReference>
<dbReference type="GO" id="GO:0016020">
    <property type="term" value="C:membrane"/>
    <property type="evidence" value="ECO:0007669"/>
    <property type="project" value="UniProtKB-SubCell"/>
</dbReference>
<accession>A0AAI8YUY1</accession>
<feature type="transmembrane region" description="Helical" evidence="7">
    <location>
        <begin position="499"/>
        <end position="521"/>
    </location>
</feature>
<keyword evidence="3 7" id="KW-0812">Transmembrane</keyword>
<reference evidence="8" key="1">
    <citation type="submission" date="2023-11" db="EMBL/GenBank/DDBJ databases">
        <authorList>
            <person name="Alioto T."/>
            <person name="Alioto T."/>
            <person name="Gomez Garrido J."/>
        </authorList>
    </citation>
    <scope>NUCLEOTIDE SEQUENCE</scope>
</reference>
<evidence type="ECO:0000256" key="4">
    <source>
        <dbReference type="ARBA" id="ARBA00022989"/>
    </source>
</evidence>
<keyword evidence="2" id="KW-0813">Transport</keyword>
<sequence length="546" mass="60067">MAIELKGPAGWTSETSSNSRREVDTNKNALPAHEQDLDGVNNGWGNLDHDARDMARLGKKQEFKRNFSFASALGFVSVYMATWEFVLVSLSVGFSDGGYAGLFWCFVVTVICYASIVASLAEMESMSPTAGGQYHWVSEFGPPKYQRVLSYASGWMSTLGWLASVASSTFVTTTQIQAMIEVTYPDFAFTQWQYTLIMWAFTIITIFFNTSGAPVLPLLEKVFLGGHLLGFFAVMIPLLVLCPKNSAREVFVDFQNHSGYSNIGTAYLISQVYVMYCNLGSDSVVHISEEVENASLVVPRCMWWSYLGNVGLGIVMLITMLFCIGPLDGVLKSDAPYLLLFNNTGKPGLSIALNVILFLLIYAGNITALTTCAREVFAFARDRGLPFSKTMSKMDHKRDVPSNSVYIVSVAVALLSCINFGSTLGFNIVVSLSLLGLLSTYMISIGCVLLKRLKGEELPYARWSLGRSGLVINAFAFLYSAFILVFSCFPTTLPVDLSSANWAPLVWVGVIIVSIVFYVVYGRRHYTAPVEFIRGHKKDGVGLQTS</sequence>
<dbReference type="GO" id="GO:0022857">
    <property type="term" value="F:transmembrane transporter activity"/>
    <property type="evidence" value="ECO:0007669"/>
    <property type="project" value="InterPro"/>
</dbReference>
<evidence type="ECO:0000313" key="9">
    <source>
        <dbReference type="Proteomes" id="UP001296104"/>
    </source>
</evidence>
<dbReference type="PANTHER" id="PTHR45649">
    <property type="entry name" value="AMINO-ACID PERMEASE BAT1"/>
    <property type="match status" value="1"/>
</dbReference>
<feature type="transmembrane region" description="Helical" evidence="7">
    <location>
        <begin position="428"/>
        <end position="450"/>
    </location>
</feature>
<evidence type="ECO:0000256" key="3">
    <source>
        <dbReference type="ARBA" id="ARBA00022692"/>
    </source>
</evidence>
<keyword evidence="4 7" id="KW-1133">Transmembrane helix</keyword>
<dbReference type="Pfam" id="PF13520">
    <property type="entry name" value="AA_permease_2"/>
    <property type="match status" value="1"/>
</dbReference>
<gene>
    <name evidence="8" type="ORF">LECACI_7A002459</name>
</gene>
<comment type="subcellular location">
    <subcellularLocation>
        <location evidence="1">Membrane</location>
        <topology evidence="1">Multi-pass membrane protein</topology>
    </subcellularLocation>
</comment>
<dbReference type="AlphaFoldDB" id="A0AAI8YUY1"/>
<name>A0AAI8YUY1_9PEZI</name>
<evidence type="ECO:0000256" key="5">
    <source>
        <dbReference type="ARBA" id="ARBA00023136"/>
    </source>
</evidence>
<feature type="transmembrane region" description="Helical" evidence="7">
    <location>
        <begin position="403"/>
        <end position="422"/>
    </location>
</feature>
<evidence type="ECO:0000256" key="1">
    <source>
        <dbReference type="ARBA" id="ARBA00004141"/>
    </source>
</evidence>
<feature type="transmembrane region" description="Helical" evidence="7">
    <location>
        <begin position="470"/>
        <end position="493"/>
    </location>
</feature>
<keyword evidence="5 7" id="KW-0472">Membrane</keyword>
<dbReference type="Gene3D" id="1.20.1740.10">
    <property type="entry name" value="Amino acid/polyamine transporter I"/>
    <property type="match status" value="1"/>
</dbReference>
<feature type="transmembrane region" description="Helical" evidence="7">
    <location>
        <begin position="310"/>
        <end position="331"/>
    </location>
</feature>
<evidence type="ECO:0000256" key="6">
    <source>
        <dbReference type="SAM" id="MobiDB-lite"/>
    </source>
</evidence>
<comment type="caution">
    <text evidence="8">The sequence shown here is derived from an EMBL/GenBank/DDBJ whole genome shotgun (WGS) entry which is preliminary data.</text>
</comment>
<evidence type="ECO:0000313" key="8">
    <source>
        <dbReference type="EMBL" id="CAK3901051.1"/>
    </source>
</evidence>
<organism evidence="8 9">
    <name type="scientific">Lecanosticta acicola</name>
    <dbReference type="NCBI Taxonomy" id="111012"/>
    <lineage>
        <taxon>Eukaryota</taxon>
        <taxon>Fungi</taxon>
        <taxon>Dikarya</taxon>
        <taxon>Ascomycota</taxon>
        <taxon>Pezizomycotina</taxon>
        <taxon>Dothideomycetes</taxon>
        <taxon>Dothideomycetidae</taxon>
        <taxon>Mycosphaerellales</taxon>
        <taxon>Mycosphaerellaceae</taxon>
        <taxon>Lecanosticta</taxon>
    </lineage>
</organism>
<feature type="transmembrane region" description="Helical" evidence="7">
    <location>
        <begin position="222"/>
        <end position="241"/>
    </location>
</feature>
<evidence type="ECO:0000256" key="7">
    <source>
        <dbReference type="SAM" id="Phobius"/>
    </source>
</evidence>
<evidence type="ECO:0000256" key="2">
    <source>
        <dbReference type="ARBA" id="ARBA00022448"/>
    </source>
</evidence>
<feature type="region of interest" description="Disordered" evidence="6">
    <location>
        <begin position="1"/>
        <end position="24"/>
    </location>
</feature>
<feature type="transmembrane region" description="Helical" evidence="7">
    <location>
        <begin position="66"/>
        <end position="86"/>
    </location>
</feature>
<dbReference type="PANTHER" id="PTHR45649:SF4">
    <property type="entry name" value="TRANSPORTER, PUTATIVE (EUROFUNG)-RELATED"/>
    <property type="match status" value="1"/>
</dbReference>
<keyword evidence="9" id="KW-1185">Reference proteome</keyword>
<dbReference type="Proteomes" id="UP001296104">
    <property type="component" value="Unassembled WGS sequence"/>
</dbReference>
<dbReference type="PIRSF" id="PIRSF006060">
    <property type="entry name" value="AA_transporter"/>
    <property type="match status" value="1"/>
</dbReference>